<evidence type="ECO:0000313" key="5">
    <source>
        <dbReference type="EMBL" id="OTO00135.1"/>
    </source>
</evidence>
<dbReference type="Gene3D" id="1.10.287.380">
    <property type="entry name" value="Valyl-tRNA synthetase, C-terminal domain"/>
    <property type="match status" value="1"/>
</dbReference>
<keyword evidence="1" id="KW-0547">Nucleotide-binding</keyword>
<dbReference type="GO" id="GO:0005524">
    <property type="term" value="F:ATP binding"/>
    <property type="evidence" value="ECO:0007669"/>
    <property type="project" value="UniProtKB-KW"/>
</dbReference>
<organism evidence="5 6">
    <name type="scientific">Enterococcus faecium</name>
    <name type="common">Streptococcus faecium</name>
    <dbReference type="NCBI Taxonomy" id="1352"/>
    <lineage>
        <taxon>Bacteria</taxon>
        <taxon>Bacillati</taxon>
        <taxon>Bacillota</taxon>
        <taxon>Bacilli</taxon>
        <taxon>Lactobacillales</taxon>
        <taxon>Enterococcaceae</taxon>
        <taxon>Enterococcus</taxon>
    </lineage>
</organism>
<proteinExistence type="predicted"/>
<evidence type="ECO:0000313" key="6">
    <source>
        <dbReference type="Proteomes" id="UP000194737"/>
    </source>
</evidence>
<sequence length="67" mass="8175">MEQKEWETIEDEIAELEEKISLLQEEMNHQGDNFTRLQELQNDVSETEAQLEEKMARWEYLSEWVED</sequence>
<evidence type="ECO:0000259" key="4">
    <source>
        <dbReference type="Pfam" id="PF16326"/>
    </source>
</evidence>
<reference evidence="5 6" key="1">
    <citation type="submission" date="2017-05" db="EMBL/GenBank/DDBJ databases">
        <title>The Genome Sequence of Enterococcus faecium 6F2_DIV0138.</title>
        <authorList>
            <consortium name="The Broad Institute Genomics Platform"/>
            <consortium name="The Broad Institute Genomic Center for Infectious Diseases"/>
            <person name="Earl A."/>
            <person name="Manson A."/>
            <person name="Schwartman J."/>
            <person name="Gilmore M."/>
            <person name="Abouelleil A."/>
            <person name="Cao P."/>
            <person name="Chapman S."/>
            <person name="Cusick C."/>
            <person name="Shea T."/>
            <person name="Young S."/>
            <person name="Neafsey D."/>
            <person name="Nusbaum C."/>
            <person name="Birren B."/>
        </authorList>
    </citation>
    <scope>NUCLEOTIDE SEQUENCE [LARGE SCALE GENOMIC DNA]</scope>
    <source>
        <strain evidence="5 6">6F2_DIV0138</strain>
    </source>
</reference>
<evidence type="ECO:0000256" key="1">
    <source>
        <dbReference type="ARBA" id="ARBA00022741"/>
    </source>
</evidence>
<dbReference type="InterPro" id="IPR032524">
    <property type="entry name" value="ABC_tran_C"/>
</dbReference>
<feature type="domain" description="ABC transporter Uup C-terminal" evidence="4">
    <location>
        <begin position="2"/>
        <end position="63"/>
    </location>
</feature>
<accession>A0AB73NAA8</accession>
<protein>
    <submittedName>
        <fullName evidence="5">ABC transporter ATP-binding protein</fullName>
    </submittedName>
</protein>
<keyword evidence="2 5" id="KW-0067">ATP-binding</keyword>
<name>A0AB73NAA8_ENTFC</name>
<feature type="coiled-coil region" evidence="3">
    <location>
        <begin position="6"/>
        <end position="57"/>
    </location>
</feature>
<dbReference type="Proteomes" id="UP000194737">
    <property type="component" value="Unassembled WGS sequence"/>
</dbReference>
<dbReference type="AlphaFoldDB" id="A0AB73NAA8"/>
<keyword evidence="3" id="KW-0175">Coiled coil</keyword>
<dbReference type="Pfam" id="PF16326">
    <property type="entry name" value="ABC_tran_CTD"/>
    <property type="match status" value="1"/>
</dbReference>
<dbReference type="GO" id="GO:0003677">
    <property type="term" value="F:DNA binding"/>
    <property type="evidence" value="ECO:0007669"/>
    <property type="project" value="InterPro"/>
</dbReference>
<dbReference type="InterPro" id="IPR037118">
    <property type="entry name" value="Val-tRNA_synth_C_sf"/>
</dbReference>
<evidence type="ECO:0000256" key="2">
    <source>
        <dbReference type="ARBA" id="ARBA00022840"/>
    </source>
</evidence>
<comment type="caution">
    <text evidence="5">The sequence shown here is derived from an EMBL/GenBank/DDBJ whole genome shotgun (WGS) entry which is preliminary data.</text>
</comment>
<gene>
    <name evidence="5" type="ORF">A5804_001629</name>
</gene>
<dbReference type="EMBL" id="NGLB01000001">
    <property type="protein sequence ID" value="OTO00135.1"/>
    <property type="molecule type" value="Genomic_DNA"/>
</dbReference>
<evidence type="ECO:0000256" key="3">
    <source>
        <dbReference type="SAM" id="Coils"/>
    </source>
</evidence>